<evidence type="ECO:0000256" key="6">
    <source>
        <dbReference type="SAM" id="Phobius"/>
    </source>
</evidence>
<gene>
    <name evidence="7" type="ORF">DCC35_19290</name>
</gene>
<evidence type="ECO:0000256" key="5">
    <source>
        <dbReference type="ARBA" id="ARBA00023136"/>
    </source>
</evidence>
<keyword evidence="8" id="KW-1185">Reference proteome</keyword>
<keyword evidence="2" id="KW-1003">Cell membrane</keyword>
<dbReference type="InterPro" id="IPR017039">
    <property type="entry name" value="Virul_fac_BrkB"/>
</dbReference>
<evidence type="ECO:0000313" key="7">
    <source>
        <dbReference type="EMBL" id="QCK16725.1"/>
    </source>
</evidence>
<dbReference type="AlphaFoldDB" id="A0A4D7K1B9"/>
<keyword evidence="5 6" id="KW-0472">Membrane</keyword>
<sequence length="300" mass="34144">MIKGRQILRILKKTAQNFGANNPLMLASSTAFFTVFSIPPTIIITANILSLYFKNEDFIYSVVTKIDEYFGESVASQMRTIATNFQELASEPWITYAGFAFLIFVATNLFKVVTISINQIWKIRTTSRKKIKYTLLNRAIGLGIIVLTGILFIVSSAMDSFISANINSFLNFTEFNEILVSIGSKFVSILFLTIWFAMLYRYLPSARVKWKNIIIGSIFTAVLLTIGKYLLETFLINSNINNIFETSTSIIIILLFIFYSSFIVYFGASFIYIFTLSKKEKIYPAKNAERIKVETVELET</sequence>
<dbReference type="Proteomes" id="UP000298616">
    <property type="component" value="Chromosome"/>
</dbReference>
<dbReference type="KEGG" id="fpf:DCC35_19290"/>
<evidence type="ECO:0000256" key="2">
    <source>
        <dbReference type="ARBA" id="ARBA00022475"/>
    </source>
</evidence>
<keyword evidence="4 6" id="KW-1133">Transmembrane helix</keyword>
<dbReference type="PANTHER" id="PTHR30213:SF1">
    <property type="entry name" value="INNER MEMBRANE PROTEIN YHJD"/>
    <property type="match status" value="1"/>
</dbReference>
<name>A0A4D7K1B9_9BACT</name>
<dbReference type="Pfam" id="PF03631">
    <property type="entry name" value="Virul_fac_BrkB"/>
    <property type="match status" value="1"/>
</dbReference>
<organism evidence="7 8">
    <name type="scientific">Mangrovivirga cuniculi</name>
    <dbReference type="NCBI Taxonomy" id="2715131"/>
    <lineage>
        <taxon>Bacteria</taxon>
        <taxon>Pseudomonadati</taxon>
        <taxon>Bacteroidota</taxon>
        <taxon>Cytophagia</taxon>
        <taxon>Cytophagales</taxon>
        <taxon>Mangrovivirgaceae</taxon>
        <taxon>Mangrovivirga</taxon>
    </lineage>
</organism>
<evidence type="ECO:0000313" key="8">
    <source>
        <dbReference type="Proteomes" id="UP000298616"/>
    </source>
</evidence>
<evidence type="ECO:0000256" key="1">
    <source>
        <dbReference type="ARBA" id="ARBA00004651"/>
    </source>
</evidence>
<feature type="transmembrane region" description="Helical" evidence="6">
    <location>
        <begin position="212"/>
        <end position="231"/>
    </location>
</feature>
<feature type="transmembrane region" description="Helical" evidence="6">
    <location>
        <begin position="93"/>
        <end position="114"/>
    </location>
</feature>
<feature type="transmembrane region" description="Helical" evidence="6">
    <location>
        <begin position="135"/>
        <end position="158"/>
    </location>
</feature>
<evidence type="ECO:0008006" key="9">
    <source>
        <dbReference type="Google" id="ProtNLM"/>
    </source>
</evidence>
<feature type="transmembrane region" description="Helical" evidence="6">
    <location>
        <begin position="178"/>
        <end position="200"/>
    </location>
</feature>
<reference evidence="7 8" key="1">
    <citation type="submission" date="2018-04" db="EMBL/GenBank/DDBJ databases">
        <title>Complete genome uncultured novel isolate.</title>
        <authorList>
            <person name="Merlino G."/>
        </authorList>
    </citation>
    <scope>NUCLEOTIDE SEQUENCE [LARGE SCALE GENOMIC DNA]</scope>
    <source>
        <strain evidence="8">R1DC9</strain>
    </source>
</reference>
<dbReference type="OrthoDB" id="9797028at2"/>
<proteinExistence type="predicted"/>
<feature type="transmembrane region" description="Helical" evidence="6">
    <location>
        <begin position="251"/>
        <end position="274"/>
    </location>
</feature>
<keyword evidence="3 6" id="KW-0812">Transmembrane</keyword>
<dbReference type="PIRSF" id="PIRSF035875">
    <property type="entry name" value="RNase_BN"/>
    <property type="match status" value="1"/>
</dbReference>
<feature type="transmembrane region" description="Helical" evidence="6">
    <location>
        <begin position="31"/>
        <end position="53"/>
    </location>
</feature>
<dbReference type="GO" id="GO:0005886">
    <property type="term" value="C:plasma membrane"/>
    <property type="evidence" value="ECO:0007669"/>
    <property type="project" value="UniProtKB-SubCell"/>
</dbReference>
<evidence type="ECO:0000256" key="4">
    <source>
        <dbReference type="ARBA" id="ARBA00022989"/>
    </source>
</evidence>
<accession>A0A4D7K1B9</accession>
<dbReference type="RefSeq" id="WP_137092317.1">
    <property type="nucleotide sequence ID" value="NZ_CP028923.1"/>
</dbReference>
<dbReference type="EMBL" id="CP028923">
    <property type="protein sequence ID" value="QCK16725.1"/>
    <property type="molecule type" value="Genomic_DNA"/>
</dbReference>
<dbReference type="PANTHER" id="PTHR30213">
    <property type="entry name" value="INNER MEMBRANE PROTEIN YHJD"/>
    <property type="match status" value="1"/>
</dbReference>
<protein>
    <recommendedName>
        <fullName evidence="9">YihY/virulence factor BrkB family protein</fullName>
    </recommendedName>
</protein>
<comment type="subcellular location">
    <subcellularLocation>
        <location evidence="1">Cell membrane</location>
        <topology evidence="1">Multi-pass membrane protein</topology>
    </subcellularLocation>
</comment>
<evidence type="ECO:0000256" key="3">
    <source>
        <dbReference type="ARBA" id="ARBA00022692"/>
    </source>
</evidence>